<protein>
    <submittedName>
        <fullName evidence="1">Dehydrogenase str4</fullName>
    </submittedName>
</protein>
<evidence type="ECO:0000313" key="2">
    <source>
        <dbReference type="Proteomes" id="UP000664032"/>
    </source>
</evidence>
<dbReference type="Proteomes" id="UP000664032">
    <property type="component" value="Unassembled WGS sequence"/>
</dbReference>
<gene>
    <name evidence="1" type="ORF">JR316_0005870</name>
</gene>
<dbReference type="EMBL" id="JAFIQS020000005">
    <property type="protein sequence ID" value="KAH9481345.1"/>
    <property type="molecule type" value="Genomic_DNA"/>
</dbReference>
<sequence length="1592" mass="172360">MSTPSNTLAPAPDALQLILQKLNAYSGAKNVFLSGVALAIFLRLCFQGKKSKGYTSNLDKVGQRTEVASQSGPGGQYDIIVVGGGTSGCALAARLSEDPNLRVLLLEAGGSGKALSDSSTPAGFGRLLYNAKHVHQLRTESQVAAGGKVNFWPRAKMLGGCSSINAQMAQYGAFGDFDEWATYIEDDSWSWKNISQYFRRFEAFQPHPDYPEVDASARGLSGPVHVGFYNTVTKASHAFIKSCVAVGIPFTADFNGKNGTIGAGRIMTYVDKNYKRVSAETAYLTPEVLARPNLTVAINATVTRILFDKSTNPRPRAIGVEFGRKEGGQTWQAFASKEVVLSGGAVHSPHILLLSGIGASTDLKKHGITPILDLPGVGKRLVDHPVVDLFFKDKHNVSAKYLKPRSLKDFWKVLNAVVQYKLGKGGPLAMNFGESAAFVRSDDPRLFPKAEFPDKLVDSTSAADSPDLEIFSTPFAYKEHGQAFFDVHTYGLHIYLLRPMSHGEVLLKSRSPWALPSVNPNYLSAPEDVAKLARGVKLALRIAQADPLASHLDSTFTRTDFDHQLHLRSDDEINALVRERVETVYHPASTCRMAPKEDGGVVDGKLRVYGVDGLRVCDASVFPWIISGHTVSLRLLGHMDSCLNGEMNQAGGCFAIAEKLAEEMKGEYGGIEFAPSAAETKVILWLWSGEVTTGVRMEESCGRAFLPSVLPLILAFNTPPKAPRSGLAAKVGALIRLKRPVRRNTDPGSVQLEQSESGHREPHQDERATINIPPIPVITASPSSTPVSSLAPLPSQQQHQQESTTHHSPPPLLSLQSNHDPAMLQPQSQFRQPAQNKQNHKSWWNHFALISKPKKDLSAMTAPYKAHDTADHPVFGKPLKESLRYASVQISTANANGDLYVWGYIPVVVAKCGLYLKENATEVPGTFRVNGSNKRMRDLQAIFESPPRLLPSPLPMLVILFDKLPGIRIGCTVFSKPFLLSFRYGKSLDWKQETYTTHDVASVFRRYLTQMPEPVIPYDMYHLFRDALSKKPFNQEEVISTYKSLIRKMPRPNQYLLLYVLDLLSVFARKSDKNLMTATNLAVIFRPGILSHPQHEMSPQEHALSQRVLEFLIAQQDWFMLDISPPPSSSVTTFEGGGAGPSGSGGQGGSGPGGKWHEGSNTPGPSRRGTGASMDNNSTPLAGQNAGSNQVTRQANAYTNAEAGPSKSSSPQMESVGRHRVVSGPSGPLPSITPVSPLITPWLGSTTKSPPNQPTQWHQRQRSLSHSPPSPISNENINPNWASRPPMQQHSQSQPVSQKATAKGYLTENMSSQPSSPHSSQPPSPSSPVFPIIPHHRQPHTRSTSADQAPTKSSSHPRPSSKTPAYPSPLAFNTANHVTFNAPIHARFSHTQTHPYEPPISSSLPPIPSSPLGSGSSDVDEFMVIPSSGEEVSGVGGGWKLVSKGFAAVPANGRSQGSTGTGFMVLGKKDKGATLKMIRRRTAVDPSELIARGGASTEQDCDKTSGGATVMRSKTLPSRKKGSATDTDTAVMSQGIPPSSFAKASHGVLEQEGTREGNDSRTKRVLKKQRRGSGSGISPIPPHQAVAITANI</sequence>
<comment type="caution">
    <text evidence="1">The sequence shown here is derived from an EMBL/GenBank/DDBJ whole genome shotgun (WGS) entry which is preliminary data.</text>
</comment>
<organism evidence="1 2">
    <name type="scientific">Psilocybe cubensis</name>
    <name type="common">Psychedelic mushroom</name>
    <name type="synonym">Stropharia cubensis</name>
    <dbReference type="NCBI Taxonomy" id="181762"/>
    <lineage>
        <taxon>Eukaryota</taxon>
        <taxon>Fungi</taxon>
        <taxon>Dikarya</taxon>
        <taxon>Basidiomycota</taxon>
        <taxon>Agaricomycotina</taxon>
        <taxon>Agaricomycetes</taxon>
        <taxon>Agaricomycetidae</taxon>
        <taxon>Agaricales</taxon>
        <taxon>Agaricineae</taxon>
        <taxon>Strophariaceae</taxon>
        <taxon>Psilocybe</taxon>
    </lineage>
</organism>
<keyword evidence="2" id="KW-1185">Reference proteome</keyword>
<proteinExistence type="predicted"/>
<reference evidence="1" key="1">
    <citation type="submission" date="2021-10" db="EMBL/GenBank/DDBJ databases">
        <title>Psilocybe cubensis genome.</title>
        <authorList>
            <person name="Mckernan K.J."/>
            <person name="Crawford S."/>
            <person name="Trippe A."/>
            <person name="Kane L.T."/>
            <person name="Mclaughlin S."/>
        </authorList>
    </citation>
    <scope>NUCLEOTIDE SEQUENCE</scope>
    <source>
        <strain evidence="1">MGC-MH-2018</strain>
    </source>
</reference>
<name>A0ACB8H022_PSICU</name>
<accession>A0ACB8H022</accession>
<evidence type="ECO:0000313" key="1">
    <source>
        <dbReference type="EMBL" id="KAH9481345.1"/>
    </source>
</evidence>